<feature type="domain" description="Peptidase S33 tripeptidyl aminopeptidase-like C-terminal" evidence="4">
    <location>
        <begin position="428"/>
        <end position="514"/>
    </location>
</feature>
<evidence type="ECO:0000259" key="3">
    <source>
        <dbReference type="Pfam" id="PF00561"/>
    </source>
</evidence>
<organism evidence="5 6">
    <name type="scientific">Calocera cornea HHB12733</name>
    <dbReference type="NCBI Taxonomy" id="1353952"/>
    <lineage>
        <taxon>Eukaryota</taxon>
        <taxon>Fungi</taxon>
        <taxon>Dikarya</taxon>
        <taxon>Basidiomycota</taxon>
        <taxon>Agaricomycotina</taxon>
        <taxon>Dacrymycetes</taxon>
        <taxon>Dacrymycetales</taxon>
        <taxon>Dacrymycetaceae</taxon>
        <taxon>Calocera</taxon>
    </lineage>
</organism>
<feature type="domain" description="AB hydrolase-1" evidence="3">
    <location>
        <begin position="99"/>
        <end position="292"/>
    </location>
</feature>
<evidence type="ECO:0000313" key="5">
    <source>
        <dbReference type="EMBL" id="KZT53799.1"/>
    </source>
</evidence>
<dbReference type="OrthoDB" id="425534at2759"/>
<dbReference type="Pfam" id="PF00561">
    <property type="entry name" value="Abhydrolase_1"/>
    <property type="match status" value="1"/>
</dbReference>
<dbReference type="Pfam" id="PF08386">
    <property type="entry name" value="Abhydrolase_4"/>
    <property type="match status" value="1"/>
</dbReference>
<name>A0A165DZG7_9BASI</name>
<reference evidence="5 6" key="1">
    <citation type="journal article" date="2016" name="Mol. Biol. Evol.">
        <title>Comparative Genomics of Early-Diverging Mushroom-Forming Fungi Provides Insights into the Origins of Lignocellulose Decay Capabilities.</title>
        <authorList>
            <person name="Nagy L.G."/>
            <person name="Riley R."/>
            <person name="Tritt A."/>
            <person name="Adam C."/>
            <person name="Daum C."/>
            <person name="Floudas D."/>
            <person name="Sun H."/>
            <person name="Yadav J.S."/>
            <person name="Pangilinan J."/>
            <person name="Larsson K.H."/>
            <person name="Matsuura K."/>
            <person name="Barry K."/>
            <person name="Labutti K."/>
            <person name="Kuo R."/>
            <person name="Ohm R.A."/>
            <person name="Bhattacharya S.S."/>
            <person name="Shirouzu T."/>
            <person name="Yoshinaga Y."/>
            <person name="Martin F.M."/>
            <person name="Grigoriev I.V."/>
            <person name="Hibbett D.S."/>
        </authorList>
    </citation>
    <scope>NUCLEOTIDE SEQUENCE [LARGE SCALE GENOMIC DNA]</scope>
    <source>
        <strain evidence="5 6">HHB12733</strain>
    </source>
</reference>
<gene>
    <name evidence="5" type="ORF">CALCODRAFT_511159</name>
</gene>
<dbReference type="InterPro" id="IPR000073">
    <property type="entry name" value="AB_hydrolase_1"/>
</dbReference>
<dbReference type="Gene3D" id="3.40.50.1820">
    <property type="entry name" value="alpha/beta hydrolase"/>
    <property type="match status" value="1"/>
</dbReference>
<accession>A0A165DZG7</accession>
<evidence type="ECO:0000256" key="1">
    <source>
        <dbReference type="ARBA" id="ARBA00010088"/>
    </source>
</evidence>
<keyword evidence="2 5" id="KW-0378">Hydrolase</keyword>
<dbReference type="EMBL" id="KV424028">
    <property type="protein sequence ID" value="KZT53799.1"/>
    <property type="molecule type" value="Genomic_DNA"/>
</dbReference>
<dbReference type="Proteomes" id="UP000076842">
    <property type="component" value="Unassembled WGS sequence"/>
</dbReference>
<dbReference type="AlphaFoldDB" id="A0A165DZG7"/>
<dbReference type="PANTHER" id="PTHR43248:SF25">
    <property type="entry name" value="AB HYDROLASE-1 DOMAIN-CONTAINING PROTEIN-RELATED"/>
    <property type="match status" value="1"/>
</dbReference>
<comment type="similarity">
    <text evidence="1">Belongs to the peptidase S33 family.</text>
</comment>
<dbReference type="SUPFAM" id="SSF53474">
    <property type="entry name" value="alpha/beta-Hydrolases"/>
    <property type="match status" value="1"/>
</dbReference>
<dbReference type="InterPro" id="IPR029058">
    <property type="entry name" value="AB_hydrolase_fold"/>
</dbReference>
<dbReference type="GO" id="GO:0016787">
    <property type="term" value="F:hydrolase activity"/>
    <property type="evidence" value="ECO:0007669"/>
    <property type="project" value="UniProtKB-KW"/>
</dbReference>
<keyword evidence="6" id="KW-1185">Reference proteome</keyword>
<dbReference type="InterPro" id="IPR051601">
    <property type="entry name" value="Serine_prot/Carboxylest_S33"/>
</dbReference>
<dbReference type="InterPro" id="IPR013595">
    <property type="entry name" value="Pept_S33_TAP-like_C"/>
</dbReference>
<dbReference type="STRING" id="1353952.A0A165DZG7"/>
<protein>
    <submittedName>
        <fullName evidence="5">Alpha/beta-hydrolase</fullName>
    </submittedName>
</protein>
<dbReference type="PANTHER" id="PTHR43248">
    <property type="entry name" value="2-SUCCINYL-6-HYDROXY-2,4-CYCLOHEXADIENE-1-CARBOXYLATE SYNTHASE"/>
    <property type="match status" value="1"/>
</dbReference>
<proteinExistence type="inferred from homology"/>
<dbReference type="InParanoid" id="A0A165DZG7"/>
<sequence>MTVGLLTWGRFTETVRECCAGLLSLGVKQDNSPIKWTKCDDVILCATFEYGFVMHSGWIGSDLSQLSVPLNHLDPEAGTATLALAKYPATSKVENRLGTLFLNPGGPGGSGVNLVYRTGVNISQLLDGRYDIVSWDPRGINGTTPRIECFGTQIEQDLHYIHTAQEAPLSIGNLSYETDIAILSHQLKLEDARNEALVKLCVERSGAENLRFMGTSNVVRDLELLATTLEGDKPVNYWGFSYGTVVGSYFTNMFPDRVGRVVIDGVVHLLTWFPEYFSSMYDTYQGFLRTCVEAGPSRCALAKDNISFAELSESIEDWLAKLYDRPLPVPYAKRPGVLTKGHATAQAEILGEAMSGNATRMLDFVQNDVELDQSKIAQTAMAFIAVACTDSPPYTDEEREHDIEEMIDSIRASFKVAPHFASMDFPDLCHLWPVEQNERFTGPWNHTLSNDILIIGNTNDPVTPLRSARHVHEWQKNSVLIHQDGFGHCSLAQTSYCTHNILRSYFLNGTLPSEREVFCSVDEPLYPISGEEADFSASMMDGMSDEDRRVMNIVQSIGKDLEGLFGTSGQMGQRLW</sequence>
<evidence type="ECO:0000256" key="2">
    <source>
        <dbReference type="ARBA" id="ARBA00022801"/>
    </source>
</evidence>
<evidence type="ECO:0000259" key="4">
    <source>
        <dbReference type="Pfam" id="PF08386"/>
    </source>
</evidence>
<evidence type="ECO:0000313" key="6">
    <source>
        <dbReference type="Proteomes" id="UP000076842"/>
    </source>
</evidence>